<dbReference type="EMBL" id="VYKJ01000004">
    <property type="protein sequence ID" value="KAA9000692.1"/>
    <property type="molecule type" value="Genomic_DNA"/>
</dbReference>
<evidence type="ECO:0000313" key="3">
    <source>
        <dbReference type="Proteomes" id="UP000335415"/>
    </source>
</evidence>
<dbReference type="Pfam" id="PF06904">
    <property type="entry name" value="Extensin-like_C"/>
    <property type="match status" value="1"/>
</dbReference>
<dbReference type="RefSeq" id="WP_150434959.1">
    <property type="nucleotide sequence ID" value="NZ_VYKJ01000004.1"/>
</dbReference>
<keyword evidence="3" id="KW-1185">Reference proteome</keyword>
<proteinExistence type="predicted"/>
<protein>
    <submittedName>
        <fullName evidence="2">Extensin family protein</fullName>
    </submittedName>
</protein>
<accession>A0A5J5G2J2</accession>
<dbReference type="InterPro" id="IPR009683">
    <property type="entry name" value="Extensin-like_C"/>
</dbReference>
<reference evidence="2 3" key="1">
    <citation type="submission" date="2019-09" db="EMBL/GenBank/DDBJ databases">
        <authorList>
            <person name="Li Y."/>
        </authorList>
    </citation>
    <scope>NUCLEOTIDE SEQUENCE [LARGE SCALE GENOMIC DNA]</scope>
    <source>
        <strain evidence="2 3">L3-3HA</strain>
    </source>
</reference>
<dbReference type="Proteomes" id="UP000335415">
    <property type="component" value="Unassembled WGS sequence"/>
</dbReference>
<gene>
    <name evidence="2" type="ORF">FJU30_10790</name>
</gene>
<name>A0A5J5G2J2_9GAMM</name>
<dbReference type="OrthoDB" id="9809788at2"/>
<organism evidence="2 3">
    <name type="scientific">Affinibrenneria salicis</name>
    <dbReference type="NCBI Taxonomy" id="2590031"/>
    <lineage>
        <taxon>Bacteria</taxon>
        <taxon>Pseudomonadati</taxon>
        <taxon>Pseudomonadota</taxon>
        <taxon>Gammaproteobacteria</taxon>
        <taxon>Enterobacterales</taxon>
        <taxon>Pectobacteriaceae</taxon>
        <taxon>Affinibrenneria</taxon>
    </lineage>
</organism>
<feature type="domain" description="Extensin-like C-terminal" evidence="1">
    <location>
        <begin position="58"/>
        <end position="232"/>
    </location>
</feature>
<dbReference type="AlphaFoldDB" id="A0A5J5G2J2"/>
<evidence type="ECO:0000259" key="1">
    <source>
        <dbReference type="Pfam" id="PF06904"/>
    </source>
</evidence>
<sequence>MKFLPGWVGFLVVLTAALLWARLHLPPQYNPFAPLAVTDPPTLATRYKLKRLSGDPAACLAALQRARDAGFVSFSEASPTGGDCPLTAPVRIRQFGDVQLSSSFLSSCAMALSSTMFVIQAKRVAAHSPLNSPLARIDHLGSYACRNIYHRAEGRLSEHATADAWDIAAFRLQNGERLSVLNNWRQPAEKAALLRQFFQSGCGYFGNALGPDYNAAHANHFHFGMRGFGLCR</sequence>
<evidence type="ECO:0000313" key="2">
    <source>
        <dbReference type="EMBL" id="KAA9000692.1"/>
    </source>
</evidence>
<comment type="caution">
    <text evidence="2">The sequence shown here is derived from an EMBL/GenBank/DDBJ whole genome shotgun (WGS) entry which is preliminary data.</text>
</comment>